<evidence type="ECO:0000256" key="1">
    <source>
        <dbReference type="ARBA" id="ARBA00006153"/>
    </source>
</evidence>
<dbReference type="OrthoDB" id="9808195at2"/>
<comment type="cofactor">
    <cofactor evidence="3">
        <name>Zn(2+)</name>
        <dbReference type="ChEBI" id="CHEBI:29105"/>
    </cofactor>
    <text evidence="3">Binds 2 Zn(2+) ions per subunit.</text>
</comment>
<keyword evidence="5" id="KW-1185">Reference proteome</keyword>
<name>A0A348HCC5_9GAMM</name>
<keyword evidence="3" id="KW-0479">Metal-binding</keyword>
<organism evidence="4 5">
    <name type="scientific">Zymobacter palmae</name>
    <dbReference type="NCBI Taxonomy" id="33074"/>
    <lineage>
        <taxon>Bacteria</taxon>
        <taxon>Pseudomonadati</taxon>
        <taxon>Pseudomonadota</taxon>
        <taxon>Gammaproteobacteria</taxon>
        <taxon>Oceanospirillales</taxon>
        <taxon>Halomonadaceae</taxon>
        <taxon>Zymobacter group</taxon>
        <taxon>Zymobacter</taxon>
    </lineage>
</organism>
<feature type="binding site" evidence="3">
    <location>
        <position position="391"/>
    </location>
    <ligand>
        <name>Zn(2+)</name>
        <dbReference type="ChEBI" id="CHEBI:29105"/>
        <label>2</label>
    </ligand>
</feature>
<dbReference type="SUPFAM" id="SSF53187">
    <property type="entry name" value="Zn-dependent exopeptidases"/>
    <property type="match status" value="1"/>
</dbReference>
<feature type="binding site" evidence="3">
    <location>
        <position position="80"/>
    </location>
    <ligand>
        <name>Zn(2+)</name>
        <dbReference type="ChEBI" id="CHEBI:29105"/>
        <label>1</label>
    </ligand>
</feature>
<gene>
    <name evidence="4" type="ORF">ZBT109_0489</name>
</gene>
<dbReference type="InterPro" id="IPR036264">
    <property type="entry name" value="Bact_exopeptidase_dim_dom"/>
</dbReference>
<feature type="binding site" evidence="3">
    <location>
        <position position="91"/>
    </location>
    <ligand>
        <name>Zn(2+)</name>
        <dbReference type="ChEBI" id="CHEBI:29105"/>
        <label>1</label>
    </ligand>
</feature>
<dbReference type="NCBIfam" id="TIGR01879">
    <property type="entry name" value="hydantase"/>
    <property type="match status" value="1"/>
</dbReference>
<dbReference type="KEGG" id="zpl:ZBT109_0489"/>
<dbReference type="RefSeq" id="WP_027704840.1">
    <property type="nucleotide sequence ID" value="NZ_AP018933.1"/>
</dbReference>
<protein>
    <submittedName>
        <fullName evidence="4">Amidase, hydantoinase/carbamoylase</fullName>
    </submittedName>
</protein>
<dbReference type="PANTHER" id="PTHR32494:SF5">
    <property type="entry name" value="ALLANTOATE AMIDOHYDROLASE"/>
    <property type="match status" value="1"/>
</dbReference>
<evidence type="ECO:0000256" key="2">
    <source>
        <dbReference type="ARBA" id="ARBA00022801"/>
    </source>
</evidence>
<dbReference type="Pfam" id="PF01546">
    <property type="entry name" value="Peptidase_M20"/>
    <property type="match status" value="1"/>
</dbReference>
<comment type="similarity">
    <text evidence="1">Belongs to the peptidase M20 family.</text>
</comment>
<dbReference type="Gene3D" id="3.30.70.360">
    <property type="match status" value="1"/>
</dbReference>
<evidence type="ECO:0000313" key="5">
    <source>
        <dbReference type="Proteomes" id="UP000267342"/>
    </source>
</evidence>
<feature type="binding site" evidence="3">
    <location>
        <position position="91"/>
    </location>
    <ligand>
        <name>Zn(2+)</name>
        <dbReference type="ChEBI" id="CHEBI:29105"/>
        <label>2</label>
    </ligand>
</feature>
<dbReference type="STRING" id="1123510.GCA_000620025_01452"/>
<dbReference type="InterPro" id="IPR002933">
    <property type="entry name" value="Peptidase_M20"/>
</dbReference>
<accession>A0A348HCC5</accession>
<keyword evidence="2" id="KW-0378">Hydrolase</keyword>
<feature type="binding site" evidence="3">
    <location>
        <position position="193"/>
    </location>
    <ligand>
        <name>Zn(2+)</name>
        <dbReference type="ChEBI" id="CHEBI:29105"/>
        <label>1</label>
    </ligand>
</feature>
<sequence length="419" mass="46287">MKAAWTALATRLFDDIAALTRDPDAGITRECYADSENRAIHHLRQFAHNAGLTSYTDRAGNVVFQRPDDQGRPALWCGSHFDSVPQGGNYDGLAGIIAGLLCLKQLHDAHIELPYDVRVIGLRGEESPWFGKAYLGSRALSGGLTERDLALTKRGSDITLADSLSAVGADIEAIRRQEWLIAPQQFAGYLEVHIEQADSLEHHHQALGVVPGIRGNVRHNLVHCIGEDGHSGAVPREERHDAVFAVSELISVVDRRWREWVATGHDLVVTVGMLGTDAAHHSVSRIPGDVSFSLEMRSLHSATLEAFYEVVQQERYRIETERQVRFDFDKRIDTPPAAMHAPWVAQAQHIMQRHGLEGLLTPSGAGHDAAVFANAGIPSIMLFVRNQHGSHNPHEAMRMDDFIDATAVLYDMLQTLVQV</sequence>
<dbReference type="GO" id="GO:0016813">
    <property type="term" value="F:hydrolase activity, acting on carbon-nitrogen (but not peptide) bonds, in linear amidines"/>
    <property type="evidence" value="ECO:0007669"/>
    <property type="project" value="InterPro"/>
</dbReference>
<dbReference type="Proteomes" id="UP000267342">
    <property type="component" value="Chromosome"/>
</dbReference>
<reference evidence="4 5" key="1">
    <citation type="submission" date="2018-09" db="EMBL/GenBank/DDBJ databases">
        <title>Zymobacter palmae IAM14233 (=T109) whole genome analysis.</title>
        <authorList>
            <person name="Yanase H."/>
        </authorList>
    </citation>
    <scope>NUCLEOTIDE SEQUENCE [LARGE SCALE GENOMIC DNA]</scope>
    <source>
        <strain evidence="4 5">IAM14233</strain>
    </source>
</reference>
<evidence type="ECO:0000256" key="3">
    <source>
        <dbReference type="PIRSR" id="PIRSR001235-1"/>
    </source>
</evidence>
<dbReference type="Gene3D" id="3.40.630.10">
    <property type="entry name" value="Zn peptidases"/>
    <property type="match status" value="1"/>
</dbReference>
<keyword evidence="3" id="KW-0862">Zinc</keyword>
<dbReference type="PANTHER" id="PTHR32494">
    <property type="entry name" value="ALLANTOATE DEIMINASE-RELATED"/>
    <property type="match status" value="1"/>
</dbReference>
<feature type="binding site" evidence="3">
    <location>
        <position position="126"/>
    </location>
    <ligand>
        <name>Zn(2+)</name>
        <dbReference type="ChEBI" id="CHEBI:29105"/>
        <label>2</label>
    </ligand>
</feature>
<dbReference type="PIRSF" id="PIRSF001235">
    <property type="entry name" value="Amidase_carbamoylase"/>
    <property type="match status" value="1"/>
</dbReference>
<dbReference type="SUPFAM" id="SSF55031">
    <property type="entry name" value="Bacterial exopeptidase dimerisation domain"/>
    <property type="match status" value="1"/>
</dbReference>
<dbReference type="InterPro" id="IPR010158">
    <property type="entry name" value="Amidase_Cbmase"/>
</dbReference>
<dbReference type="AlphaFoldDB" id="A0A348HCC5"/>
<dbReference type="GO" id="GO:0046872">
    <property type="term" value="F:metal ion binding"/>
    <property type="evidence" value="ECO:0007669"/>
    <property type="project" value="UniProtKB-KW"/>
</dbReference>
<evidence type="ECO:0000313" key="4">
    <source>
        <dbReference type="EMBL" id="BBG29277.1"/>
    </source>
</evidence>
<proteinExistence type="inferred from homology"/>
<dbReference type="EMBL" id="AP018933">
    <property type="protein sequence ID" value="BBG29277.1"/>
    <property type="molecule type" value="Genomic_DNA"/>
</dbReference>